<keyword evidence="1" id="KW-0472">Membrane</keyword>
<feature type="transmembrane region" description="Helical" evidence="1">
    <location>
        <begin position="64"/>
        <end position="87"/>
    </location>
</feature>
<name>A0A7V5H6A1_CALAY</name>
<organism evidence="2">
    <name type="scientific">Caldithrix abyssi</name>
    <dbReference type="NCBI Taxonomy" id="187145"/>
    <lineage>
        <taxon>Bacteria</taxon>
        <taxon>Pseudomonadati</taxon>
        <taxon>Calditrichota</taxon>
        <taxon>Calditrichia</taxon>
        <taxon>Calditrichales</taxon>
        <taxon>Calditrichaceae</taxon>
        <taxon>Caldithrix</taxon>
    </lineage>
</organism>
<proteinExistence type="predicted"/>
<feature type="transmembrane region" description="Helical" evidence="1">
    <location>
        <begin position="7"/>
        <end position="25"/>
    </location>
</feature>
<accession>A0A7V5H6A1</accession>
<keyword evidence="1" id="KW-1133">Transmembrane helix</keyword>
<gene>
    <name evidence="2" type="ORF">ENL21_05730</name>
</gene>
<keyword evidence="1" id="KW-0812">Transmembrane</keyword>
<evidence type="ECO:0000313" key="2">
    <source>
        <dbReference type="EMBL" id="HHE55263.1"/>
    </source>
</evidence>
<feature type="non-terminal residue" evidence="2">
    <location>
        <position position="94"/>
    </location>
</feature>
<dbReference type="AlphaFoldDB" id="A0A7V5H6A1"/>
<comment type="caution">
    <text evidence="2">The sequence shown here is derived from an EMBL/GenBank/DDBJ whole genome shotgun (WGS) entry which is preliminary data.</text>
</comment>
<dbReference type="EMBL" id="DRTD01000422">
    <property type="protein sequence ID" value="HHE55263.1"/>
    <property type="molecule type" value="Genomic_DNA"/>
</dbReference>
<sequence length="94" mass="10892">MKKIENISGLVGIIALLAALVWYSINQVWQIYHWILLVLGVLGLGYFIFMFYRNRQRELSKRSIKYGSNVTVQVIVVLAIVSMLAFISTRHHIR</sequence>
<reference evidence="2" key="1">
    <citation type="journal article" date="2020" name="mSystems">
        <title>Genome- and Community-Level Interaction Insights into Carbon Utilization and Element Cycling Functions of Hydrothermarchaeota in Hydrothermal Sediment.</title>
        <authorList>
            <person name="Zhou Z."/>
            <person name="Liu Y."/>
            <person name="Xu W."/>
            <person name="Pan J."/>
            <person name="Luo Z.H."/>
            <person name="Li M."/>
        </authorList>
    </citation>
    <scope>NUCLEOTIDE SEQUENCE [LARGE SCALE GENOMIC DNA]</scope>
    <source>
        <strain evidence="2">HyVt-76</strain>
    </source>
</reference>
<dbReference type="Proteomes" id="UP000886111">
    <property type="component" value="Unassembled WGS sequence"/>
</dbReference>
<protein>
    <submittedName>
        <fullName evidence="2">Uncharacterized protein</fullName>
    </submittedName>
</protein>
<evidence type="ECO:0000256" key="1">
    <source>
        <dbReference type="SAM" id="Phobius"/>
    </source>
</evidence>
<feature type="transmembrane region" description="Helical" evidence="1">
    <location>
        <begin position="31"/>
        <end position="52"/>
    </location>
</feature>